<dbReference type="InterPro" id="IPR032466">
    <property type="entry name" value="Metal_Hydrolase"/>
</dbReference>
<feature type="domain" description="Amidohydrolase-related" evidence="2">
    <location>
        <begin position="393"/>
        <end position="484"/>
    </location>
</feature>
<dbReference type="eggNOG" id="ENOG502SKC7">
    <property type="taxonomic scope" value="Eukaryota"/>
</dbReference>
<dbReference type="Gene3D" id="2.30.40.10">
    <property type="entry name" value="Urease, subunit C, domain 1"/>
    <property type="match status" value="1"/>
</dbReference>
<gene>
    <name evidence="3" type="ORF">SERLA73DRAFT_116417</name>
</gene>
<dbReference type="AlphaFoldDB" id="F8QF67"/>
<dbReference type="GO" id="GO:0005737">
    <property type="term" value="C:cytoplasm"/>
    <property type="evidence" value="ECO:0007669"/>
    <property type="project" value="TreeGrafter"/>
</dbReference>
<organism evidence="4">
    <name type="scientific">Serpula lacrymans var. lacrymans (strain S7.3)</name>
    <name type="common">Dry rot fungus</name>
    <dbReference type="NCBI Taxonomy" id="936435"/>
    <lineage>
        <taxon>Eukaryota</taxon>
        <taxon>Fungi</taxon>
        <taxon>Dikarya</taxon>
        <taxon>Basidiomycota</taxon>
        <taxon>Agaricomycotina</taxon>
        <taxon>Agaricomycetes</taxon>
        <taxon>Agaricomycetidae</taxon>
        <taxon>Boletales</taxon>
        <taxon>Coniophorineae</taxon>
        <taxon>Serpulaceae</taxon>
        <taxon>Serpula</taxon>
    </lineage>
</organism>
<dbReference type="PANTHER" id="PTHR43668:SF5">
    <property type="entry name" value="AMIDOHYDROLASE 3 DOMAIN-CONTAINING PROTEIN"/>
    <property type="match status" value="1"/>
</dbReference>
<dbReference type="InParanoid" id="F8QF67"/>
<sequence length="973" mass="105853">MDKRIALLDSGTGHCKSLSTGRIIAFLSLFVVSALFTTGLHFETSNFQARIQHVPINAQQILRKCAALKVRPGPPEGFQHRAVSDRYDFGTPSTLITNARIWTGEHNGTEILFGDLLLDNGIIKAVGYVPEDLLSTTTNLTIVDAQGAWVTPGLVDLHSHVGMLSAPLLAGVIDVNSPKGPILPWLRSIDGFNTHDESIRLAMAGGITTAQVLPGSSNAIGGQAFMMKLRKTPERSPSSMILEPPHTLNGTDNGPNLTPRWRHMKQACGENLIRHGTRMDAVWSFRAAYEEARKIKAAQDKYCEDVEAGTWNSREDFPESLQWEMLVDVLRGRVKISNHCYEAVDLDNIVRLTNEFHFPIASFHHASEAWLVPDVLKRTWGGTPAAAIFATNHRYKRESYRGSEYAARVLADNNIPVVMKSDHPVLNSRYLLYEAQQAHYFGLPYNLALASVTSVPATIAGLDHRIGFIRQGADADIVLWDSHPLHLGATSVGIWIDGIAQIPIPSKAGENAGLVDIGKCKEGQTWLNLPQVPVWDEERQKAVHWDGLPPLEPISQRKQVVFVNVKELWIKGERGIEEINLSDDQQKGQTIVAIKDGHIVCAGITSTCESVVAELETSIEFIDLHNGTISPGLMSYGSPLGLEEIAGEPSTGNGPLHDSFLADVPSILGDAGGLVRAVDALQFSTRNALTAYRAGVTSATSSLFKRTLFDGASPSFSGLSTTFRTGSRHILDKGALIQEVAALHVSIGRPHPLASKSGKKIISISEQIAILRRLLLDPGSQETLTGQWFKKASQGTIPLVIEVHSADIMASLLLLKKEVQRAHGSALRLIFAGASEAHILAEEIGEADVGVIINPARPYPGEWDQRRILPGPPLSNDTQAVTLIRNGVLVALGVPEAWAARNARFDMAWASLESHGKIDQRQAYALVTTNLDRMLGVEDVDLDLVAYDGGSVFDMSSKVAAVISSQRGMVDIL</sequence>
<accession>F8QF67</accession>
<dbReference type="Proteomes" id="UP000008063">
    <property type="component" value="Unassembled WGS sequence"/>
</dbReference>
<dbReference type="GO" id="GO:0004038">
    <property type="term" value="F:allantoinase activity"/>
    <property type="evidence" value="ECO:0007669"/>
    <property type="project" value="TreeGrafter"/>
</dbReference>
<dbReference type="SUPFAM" id="SSF51556">
    <property type="entry name" value="Metallo-dependent hydrolases"/>
    <property type="match status" value="1"/>
</dbReference>
<dbReference type="InterPro" id="IPR050138">
    <property type="entry name" value="DHOase/Allantoinase_Hydrolase"/>
</dbReference>
<dbReference type="HOGENOM" id="CLU_006273_0_0_1"/>
<dbReference type="EMBL" id="GL945495">
    <property type="protein sequence ID" value="EGN93026.1"/>
    <property type="molecule type" value="Genomic_DNA"/>
</dbReference>
<keyword evidence="1" id="KW-0812">Transmembrane</keyword>
<keyword evidence="1" id="KW-0472">Membrane</keyword>
<dbReference type="GO" id="GO:0006145">
    <property type="term" value="P:purine nucleobase catabolic process"/>
    <property type="evidence" value="ECO:0007669"/>
    <property type="project" value="TreeGrafter"/>
</dbReference>
<dbReference type="Pfam" id="PF01979">
    <property type="entry name" value="Amidohydro_1"/>
    <property type="match status" value="1"/>
</dbReference>
<reference evidence="4" key="1">
    <citation type="journal article" date="2011" name="Science">
        <title>The plant cell wall-decomposing machinery underlies the functional diversity of forest fungi.</title>
        <authorList>
            <person name="Eastwood D.C."/>
            <person name="Floudas D."/>
            <person name="Binder M."/>
            <person name="Majcherczyk A."/>
            <person name="Schneider P."/>
            <person name="Aerts A."/>
            <person name="Asiegbu F.O."/>
            <person name="Baker S.E."/>
            <person name="Barry K."/>
            <person name="Bendiksby M."/>
            <person name="Blumentritt M."/>
            <person name="Coutinho P.M."/>
            <person name="Cullen D."/>
            <person name="de Vries R.P."/>
            <person name="Gathman A."/>
            <person name="Goodell B."/>
            <person name="Henrissat B."/>
            <person name="Ihrmark K."/>
            <person name="Kauserud H."/>
            <person name="Kohler A."/>
            <person name="LaButti K."/>
            <person name="Lapidus A."/>
            <person name="Lavin J.L."/>
            <person name="Lee Y.-H."/>
            <person name="Lindquist E."/>
            <person name="Lilly W."/>
            <person name="Lucas S."/>
            <person name="Morin E."/>
            <person name="Murat C."/>
            <person name="Oguiza J.A."/>
            <person name="Park J."/>
            <person name="Pisabarro A.G."/>
            <person name="Riley R."/>
            <person name="Rosling A."/>
            <person name="Salamov A."/>
            <person name="Schmidt O."/>
            <person name="Schmutz J."/>
            <person name="Skrede I."/>
            <person name="Stenlid J."/>
            <person name="Wiebenga A."/>
            <person name="Xie X."/>
            <person name="Kuees U."/>
            <person name="Hibbett D.S."/>
            <person name="Hoffmeister D."/>
            <person name="Hoegberg N."/>
            <person name="Martin F."/>
            <person name="Grigoriev I.V."/>
            <person name="Watkinson S.C."/>
        </authorList>
    </citation>
    <scope>NUCLEOTIDE SEQUENCE [LARGE SCALE GENOMIC DNA]</scope>
    <source>
        <strain evidence="4">strain S7.3</strain>
    </source>
</reference>
<evidence type="ECO:0000313" key="3">
    <source>
        <dbReference type="EMBL" id="EGN93026.1"/>
    </source>
</evidence>
<name>F8QF67_SERL3</name>
<dbReference type="InterPro" id="IPR006680">
    <property type="entry name" value="Amidohydro-rel"/>
</dbReference>
<dbReference type="SUPFAM" id="SSF51338">
    <property type="entry name" value="Composite domain of metallo-dependent hydrolases"/>
    <property type="match status" value="1"/>
</dbReference>
<keyword evidence="1" id="KW-1133">Transmembrane helix</keyword>
<dbReference type="InterPro" id="IPR011059">
    <property type="entry name" value="Metal-dep_hydrolase_composite"/>
</dbReference>
<evidence type="ECO:0000313" key="4">
    <source>
        <dbReference type="Proteomes" id="UP000008063"/>
    </source>
</evidence>
<dbReference type="Gene3D" id="3.20.20.140">
    <property type="entry name" value="Metal-dependent hydrolases"/>
    <property type="match status" value="2"/>
</dbReference>
<dbReference type="OMA" id="ATIWIGE"/>
<proteinExistence type="predicted"/>
<keyword evidence="4" id="KW-1185">Reference proteome</keyword>
<evidence type="ECO:0000256" key="1">
    <source>
        <dbReference type="SAM" id="Phobius"/>
    </source>
</evidence>
<feature type="transmembrane region" description="Helical" evidence="1">
    <location>
        <begin position="21"/>
        <end position="42"/>
    </location>
</feature>
<dbReference type="PANTHER" id="PTHR43668">
    <property type="entry name" value="ALLANTOINASE"/>
    <property type="match status" value="1"/>
</dbReference>
<evidence type="ECO:0000259" key="2">
    <source>
        <dbReference type="Pfam" id="PF01979"/>
    </source>
</evidence>
<protein>
    <recommendedName>
        <fullName evidence="2">Amidohydrolase-related domain-containing protein</fullName>
    </recommendedName>
</protein>